<accession>A0A933KY90</accession>
<keyword evidence="2 9" id="KW-0678">Repressor</keyword>
<dbReference type="PANTHER" id="PTHR33202">
    <property type="entry name" value="ZINC UPTAKE REGULATION PROTEIN"/>
    <property type="match status" value="1"/>
</dbReference>
<dbReference type="InterPro" id="IPR036390">
    <property type="entry name" value="WH_DNA-bd_sf"/>
</dbReference>
<keyword evidence="3 7" id="KW-0862">Zinc</keyword>
<dbReference type="PANTHER" id="PTHR33202:SF6">
    <property type="entry name" value="ZINC UPTAKE REGULATION PROTEIN"/>
    <property type="match status" value="1"/>
</dbReference>
<comment type="subunit">
    <text evidence="9">Homodimer.</text>
</comment>
<feature type="binding site" evidence="8">
    <location>
        <position position="110"/>
    </location>
    <ligand>
        <name>Fe cation</name>
        <dbReference type="ChEBI" id="CHEBI:24875"/>
    </ligand>
</feature>
<evidence type="ECO:0000256" key="5">
    <source>
        <dbReference type="ARBA" id="ARBA00023125"/>
    </source>
</evidence>
<dbReference type="GO" id="GO:0003700">
    <property type="term" value="F:DNA-binding transcription factor activity"/>
    <property type="evidence" value="ECO:0007669"/>
    <property type="project" value="UniProtKB-UniRule"/>
</dbReference>
<evidence type="ECO:0000256" key="4">
    <source>
        <dbReference type="ARBA" id="ARBA00023015"/>
    </source>
</evidence>
<comment type="cofactor">
    <cofactor evidence="7">
        <name>Zn(2+)</name>
        <dbReference type="ChEBI" id="CHEBI:29105"/>
    </cofactor>
    <text evidence="7">Binds 1 zinc ion per subunit.</text>
</comment>
<evidence type="ECO:0000256" key="7">
    <source>
        <dbReference type="PIRSR" id="PIRSR602481-1"/>
    </source>
</evidence>
<organism evidence="10 11">
    <name type="scientific">Devosia nanyangense</name>
    <dbReference type="NCBI Taxonomy" id="1228055"/>
    <lineage>
        <taxon>Bacteria</taxon>
        <taxon>Pseudomonadati</taxon>
        <taxon>Pseudomonadota</taxon>
        <taxon>Alphaproteobacteria</taxon>
        <taxon>Hyphomicrobiales</taxon>
        <taxon>Devosiaceae</taxon>
        <taxon>Devosia</taxon>
    </lineage>
</organism>
<evidence type="ECO:0000256" key="9">
    <source>
        <dbReference type="RuleBase" id="RU364037"/>
    </source>
</evidence>
<evidence type="ECO:0000313" key="10">
    <source>
        <dbReference type="EMBL" id="MBI4920819.1"/>
    </source>
</evidence>
<evidence type="ECO:0000313" key="11">
    <source>
        <dbReference type="Proteomes" id="UP000782610"/>
    </source>
</evidence>
<dbReference type="Pfam" id="PF01475">
    <property type="entry name" value="FUR"/>
    <property type="match status" value="1"/>
</dbReference>
<comment type="similarity">
    <text evidence="1 9">Belongs to the Fur family.</text>
</comment>
<evidence type="ECO:0000256" key="3">
    <source>
        <dbReference type="ARBA" id="ARBA00022833"/>
    </source>
</evidence>
<dbReference type="Gene3D" id="1.10.10.10">
    <property type="entry name" value="Winged helix-like DNA-binding domain superfamily/Winged helix DNA-binding domain"/>
    <property type="match status" value="1"/>
</dbReference>
<reference evidence="10" key="1">
    <citation type="submission" date="2020-07" db="EMBL/GenBank/DDBJ databases">
        <title>Huge and variable diversity of episymbiotic CPR bacteria and DPANN archaea in groundwater ecosystems.</title>
        <authorList>
            <person name="He C.Y."/>
            <person name="Keren R."/>
            <person name="Whittaker M."/>
            <person name="Farag I.F."/>
            <person name="Doudna J."/>
            <person name="Cate J.H.D."/>
            <person name="Banfield J.F."/>
        </authorList>
    </citation>
    <scope>NUCLEOTIDE SEQUENCE</scope>
    <source>
        <strain evidence="10">NC_groundwater_1586_Pr3_B-0.1um_66_15</strain>
    </source>
</reference>
<protein>
    <recommendedName>
        <fullName evidence="9">Ferric uptake regulation protein</fullName>
    </recommendedName>
</protein>
<evidence type="ECO:0000256" key="6">
    <source>
        <dbReference type="ARBA" id="ARBA00023163"/>
    </source>
</evidence>
<keyword evidence="7 9" id="KW-0479">Metal-binding</keyword>
<dbReference type="InterPro" id="IPR043135">
    <property type="entry name" value="Fur_C"/>
</dbReference>
<keyword evidence="6 9" id="KW-0804">Transcription</keyword>
<comment type="caution">
    <text evidence="10">The sequence shown here is derived from an EMBL/GenBank/DDBJ whole genome shotgun (WGS) entry which is preliminary data.</text>
</comment>
<evidence type="ECO:0000256" key="1">
    <source>
        <dbReference type="ARBA" id="ARBA00007957"/>
    </source>
</evidence>
<sequence length="143" mass="15655">MTQSHKGHDHVWADDLTRNQELVLGTLAHAHGPLSAYDILDRLRDDGLRAPLQIYRALDKLTERGLAHRLESLNAFVCCADAHCHQSGCIAFAICERCGKVEEFAEPAIESELKGWSKASGFVPSRMTVELRGLCAGCASQPA</sequence>
<keyword evidence="9" id="KW-0963">Cytoplasm</keyword>
<dbReference type="EMBL" id="JACRAF010000013">
    <property type="protein sequence ID" value="MBI4920819.1"/>
    <property type="molecule type" value="Genomic_DNA"/>
</dbReference>
<gene>
    <name evidence="9" type="primary">fur</name>
    <name evidence="10" type="ORF">HY834_03655</name>
</gene>
<dbReference type="GO" id="GO:1900376">
    <property type="term" value="P:regulation of secondary metabolite biosynthetic process"/>
    <property type="evidence" value="ECO:0007669"/>
    <property type="project" value="TreeGrafter"/>
</dbReference>
<dbReference type="InterPro" id="IPR036388">
    <property type="entry name" value="WH-like_DNA-bd_sf"/>
</dbReference>
<dbReference type="Gene3D" id="3.30.1490.190">
    <property type="match status" value="1"/>
</dbReference>
<dbReference type="CDD" id="cd07153">
    <property type="entry name" value="Fur_like"/>
    <property type="match status" value="1"/>
</dbReference>
<dbReference type="GO" id="GO:0005829">
    <property type="term" value="C:cytosol"/>
    <property type="evidence" value="ECO:0007669"/>
    <property type="project" value="TreeGrafter"/>
</dbReference>
<keyword evidence="8 9" id="KW-0408">Iron</keyword>
<dbReference type="AlphaFoldDB" id="A0A933KY90"/>
<keyword evidence="5 9" id="KW-0238">DNA-binding</keyword>
<feature type="binding site" evidence="7">
    <location>
        <position position="98"/>
    </location>
    <ligand>
        <name>Zn(2+)</name>
        <dbReference type="ChEBI" id="CHEBI:29105"/>
    </ligand>
</feature>
<comment type="subcellular location">
    <subcellularLocation>
        <location evidence="9">Cytoplasm</location>
    </subcellularLocation>
</comment>
<evidence type="ECO:0000256" key="2">
    <source>
        <dbReference type="ARBA" id="ARBA00022491"/>
    </source>
</evidence>
<comment type="cofactor">
    <cofactor evidence="8">
        <name>Mn(2+)</name>
        <dbReference type="ChEBI" id="CHEBI:29035"/>
    </cofactor>
    <cofactor evidence="8">
        <name>Fe(2+)</name>
        <dbReference type="ChEBI" id="CHEBI:29033"/>
    </cofactor>
    <text evidence="8">Binds 1 Mn(2+) or Fe(2+) ion per subunit.</text>
</comment>
<dbReference type="GO" id="GO:0008270">
    <property type="term" value="F:zinc ion binding"/>
    <property type="evidence" value="ECO:0007669"/>
    <property type="project" value="TreeGrafter"/>
</dbReference>
<feature type="binding site" evidence="7">
    <location>
        <position position="138"/>
    </location>
    <ligand>
        <name>Zn(2+)</name>
        <dbReference type="ChEBI" id="CHEBI:29105"/>
    </ligand>
</feature>
<evidence type="ECO:0000256" key="8">
    <source>
        <dbReference type="PIRSR" id="PIRSR602481-2"/>
    </source>
</evidence>
<feature type="binding site" evidence="7">
    <location>
        <position position="95"/>
    </location>
    <ligand>
        <name>Zn(2+)</name>
        <dbReference type="ChEBI" id="CHEBI:29105"/>
    </ligand>
</feature>
<proteinExistence type="inferred from homology"/>
<name>A0A933KY90_9HYPH</name>
<dbReference type="GO" id="GO:0000976">
    <property type="term" value="F:transcription cis-regulatory region binding"/>
    <property type="evidence" value="ECO:0007669"/>
    <property type="project" value="TreeGrafter"/>
</dbReference>
<feature type="binding site" evidence="7">
    <location>
        <position position="135"/>
    </location>
    <ligand>
        <name>Zn(2+)</name>
        <dbReference type="ChEBI" id="CHEBI:29105"/>
    </ligand>
</feature>
<dbReference type="GO" id="GO:0045892">
    <property type="term" value="P:negative regulation of DNA-templated transcription"/>
    <property type="evidence" value="ECO:0007669"/>
    <property type="project" value="TreeGrafter"/>
</dbReference>
<dbReference type="Proteomes" id="UP000782610">
    <property type="component" value="Unassembled WGS sequence"/>
</dbReference>
<dbReference type="InterPro" id="IPR002481">
    <property type="entry name" value="FUR"/>
</dbReference>
<dbReference type="SUPFAM" id="SSF46785">
    <property type="entry name" value="Winged helix' DNA-binding domain"/>
    <property type="match status" value="1"/>
</dbReference>
<keyword evidence="4 9" id="KW-0805">Transcription regulation</keyword>